<keyword evidence="2 6" id="KW-0808">Transferase</keyword>
<dbReference type="SUPFAM" id="SSF55048">
    <property type="entry name" value="Probable ACP-binding domain of malonyl-CoA ACP transacylase"/>
    <property type="match status" value="1"/>
</dbReference>
<dbReference type="InterPro" id="IPR050858">
    <property type="entry name" value="Mal-CoA-ACP_Trans/PKS_FabD"/>
</dbReference>
<comment type="caution">
    <text evidence="6">The sequence shown here is derived from an EMBL/GenBank/DDBJ whole genome shotgun (WGS) entry which is preliminary data.</text>
</comment>
<dbReference type="Gene3D" id="3.30.70.250">
    <property type="entry name" value="Malonyl-CoA ACP transacylase, ACP-binding"/>
    <property type="match status" value="1"/>
</dbReference>
<dbReference type="GO" id="GO:0006633">
    <property type="term" value="P:fatty acid biosynthetic process"/>
    <property type="evidence" value="ECO:0007669"/>
    <property type="project" value="TreeGrafter"/>
</dbReference>
<evidence type="ECO:0000313" key="6">
    <source>
        <dbReference type="EMBL" id="PRZ41299.1"/>
    </source>
</evidence>
<dbReference type="InterPro" id="IPR001227">
    <property type="entry name" value="Ac_transferase_dom_sf"/>
</dbReference>
<dbReference type="AlphaFoldDB" id="A0A2T0ZY63"/>
<dbReference type="RefSeq" id="WP_106349386.1">
    <property type="nucleotide sequence ID" value="NZ_PVUE01000010.1"/>
</dbReference>
<dbReference type="InterPro" id="IPR016036">
    <property type="entry name" value="Malonyl_transacylase_ACP-bd"/>
</dbReference>
<keyword evidence="3" id="KW-0012">Acyltransferase</keyword>
<protein>
    <recommendedName>
        <fullName evidence="1">[acyl-carrier-protein] S-malonyltransferase</fullName>
        <ecNumber evidence="1">2.3.1.39</ecNumber>
    </recommendedName>
</protein>
<dbReference type="GO" id="GO:0005829">
    <property type="term" value="C:cytosol"/>
    <property type="evidence" value="ECO:0007669"/>
    <property type="project" value="TreeGrafter"/>
</dbReference>
<evidence type="ECO:0000259" key="5">
    <source>
        <dbReference type="SMART" id="SM00827"/>
    </source>
</evidence>
<dbReference type="PANTHER" id="PTHR42681">
    <property type="entry name" value="MALONYL-COA-ACYL CARRIER PROTEIN TRANSACYLASE, MITOCHONDRIAL"/>
    <property type="match status" value="1"/>
</dbReference>
<feature type="domain" description="Malonyl-CoA:ACP transacylase (MAT)" evidence="5">
    <location>
        <begin position="5"/>
        <end position="291"/>
    </location>
</feature>
<evidence type="ECO:0000256" key="1">
    <source>
        <dbReference type="ARBA" id="ARBA00013258"/>
    </source>
</evidence>
<dbReference type="PANTHER" id="PTHR42681:SF1">
    <property type="entry name" value="MALONYL-COA-ACYL CARRIER PROTEIN TRANSACYLASE, MITOCHONDRIAL"/>
    <property type="match status" value="1"/>
</dbReference>
<evidence type="ECO:0000256" key="2">
    <source>
        <dbReference type="ARBA" id="ARBA00022679"/>
    </source>
</evidence>
<evidence type="ECO:0000256" key="3">
    <source>
        <dbReference type="ARBA" id="ARBA00023315"/>
    </source>
</evidence>
<dbReference type="InterPro" id="IPR014043">
    <property type="entry name" value="Acyl_transferase_dom"/>
</dbReference>
<keyword evidence="7" id="KW-1185">Reference proteome</keyword>
<reference evidence="6 7" key="1">
    <citation type="submission" date="2018-03" db="EMBL/GenBank/DDBJ databases">
        <title>Genomic Encyclopedia of Archaeal and Bacterial Type Strains, Phase II (KMG-II): from individual species to whole genera.</title>
        <authorList>
            <person name="Goeker M."/>
        </authorList>
    </citation>
    <scope>NUCLEOTIDE SEQUENCE [LARGE SCALE GENOMIC DNA]</scope>
    <source>
        <strain evidence="6 7">DSM 100065</strain>
    </source>
</reference>
<gene>
    <name evidence="6" type="ORF">CLV47_11024</name>
</gene>
<evidence type="ECO:0000256" key="4">
    <source>
        <dbReference type="ARBA" id="ARBA00048462"/>
    </source>
</evidence>
<evidence type="ECO:0000313" key="7">
    <source>
        <dbReference type="Proteomes" id="UP000237752"/>
    </source>
</evidence>
<dbReference type="GO" id="GO:0004314">
    <property type="term" value="F:[acyl-carrier-protein] S-malonyltransferase activity"/>
    <property type="evidence" value="ECO:0007669"/>
    <property type="project" value="UniProtKB-EC"/>
</dbReference>
<dbReference type="Pfam" id="PF00698">
    <property type="entry name" value="Acyl_transf_1"/>
    <property type="match status" value="1"/>
</dbReference>
<dbReference type="OrthoDB" id="3248271at2"/>
<dbReference type="SMART" id="SM00827">
    <property type="entry name" value="PKS_AT"/>
    <property type="match status" value="1"/>
</dbReference>
<dbReference type="SUPFAM" id="SSF52151">
    <property type="entry name" value="FabD/lysophospholipase-like"/>
    <property type="match status" value="1"/>
</dbReference>
<name>A0A2T0ZY63_9ACTN</name>
<organism evidence="6 7">
    <name type="scientific">Antricoccus suffuscus</name>
    <dbReference type="NCBI Taxonomy" id="1629062"/>
    <lineage>
        <taxon>Bacteria</taxon>
        <taxon>Bacillati</taxon>
        <taxon>Actinomycetota</taxon>
        <taxon>Actinomycetes</taxon>
        <taxon>Geodermatophilales</taxon>
        <taxon>Antricoccaceae</taxon>
        <taxon>Antricoccus</taxon>
    </lineage>
</organism>
<comment type="catalytic activity">
    <reaction evidence="4">
        <text>holo-[ACP] + malonyl-CoA = malonyl-[ACP] + CoA</text>
        <dbReference type="Rhea" id="RHEA:41792"/>
        <dbReference type="Rhea" id="RHEA-COMP:9623"/>
        <dbReference type="Rhea" id="RHEA-COMP:9685"/>
        <dbReference type="ChEBI" id="CHEBI:57287"/>
        <dbReference type="ChEBI" id="CHEBI:57384"/>
        <dbReference type="ChEBI" id="CHEBI:64479"/>
        <dbReference type="ChEBI" id="CHEBI:78449"/>
        <dbReference type="EC" id="2.3.1.39"/>
    </reaction>
</comment>
<dbReference type="InterPro" id="IPR016035">
    <property type="entry name" value="Acyl_Trfase/lysoPLipase"/>
</dbReference>
<dbReference type="Gene3D" id="3.40.366.10">
    <property type="entry name" value="Malonyl-Coenzyme A Acyl Carrier Protein, domain 2"/>
    <property type="match status" value="1"/>
</dbReference>
<dbReference type="Proteomes" id="UP000237752">
    <property type="component" value="Unassembled WGS sequence"/>
</dbReference>
<accession>A0A2T0ZY63</accession>
<proteinExistence type="predicted"/>
<dbReference type="EMBL" id="PVUE01000010">
    <property type="protein sequence ID" value="PRZ41299.1"/>
    <property type="molecule type" value="Genomic_DNA"/>
</dbReference>
<sequence length="305" mass="31052">MIAIVAPGQGSQTPGMLTPWLDLPGAESTVRWMSTLTGLDLLRLGTTAEADEIKDTAITQPLVVSLALLAYQHLEMPAGTTPVVAGHSVGELAAASIAGALSRDTAVALAAVRGSAMAAACGQADTSMAAVIGGDPDEVIAKIESLGLTPANVNGGGQTVAAGLASAIGTLVADPPTKARVVQLSVAGAFHTPYMQSAVDVMGAMRDGIVTASPNLPLLSNADGAQVDDGQRYLDRLVSQIVSPVRWDLCMETMLSLGVTTLIELPPAGALTGLARRGMKGVKTLAIKSPEDLDKAKVLINDDGK</sequence>
<dbReference type="EC" id="2.3.1.39" evidence="1"/>